<evidence type="ECO:0000313" key="3">
    <source>
        <dbReference type="Proteomes" id="UP000786662"/>
    </source>
</evidence>
<dbReference type="Gene3D" id="1.10.8.730">
    <property type="match status" value="1"/>
</dbReference>
<organism evidence="2 3">
    <name type="scientific">Candidatus Sungiibacteriota bacterium</name>
    <dbReference type="NCBI Taxonomy" id="2750080"/>
    <lineage>
        <taxon>Bacteria</taxon>
        <taxon>Candidatus Sungiibacteriota</taxon>
    </lineage>
</organism>
<evidence type="ECO:0000313" key="2">
    <source>
        <dbReference type="EMBL" id="MBI2052298.1"/>
    </source>
</evidence>
<feature type="domain" description="TraG P-loop" evidence="1">
    <location>
        <begin position="240"/>
        <end position="545"/>
    </location>
</feature>
<gene>
    <name evidence="2" type="ORF">HYT38_01290</name>
</gene>
<keyword evidence="2" id="KW-0067">ATP-binding</keyword>
<keyword evidence="2" id="KW-0547">Nucleotide-binding</keyword>
<sequence>MNILQKNDTAHNKPLNANTGTLADLLAPAAMQISPDHLQIGEKFSRTIFVAAYPRFLSVGWFAPIINLDKTFDVSLFIHPSQTEPVLRKLTKKTARVGAEISEKEEGGIIRDPMLETAYQDLESLRDKLQQGTERFFRAGLYITFYGNSLKELAETENKINTILESRLIYAKTAVFQQQQGFTSTLPLNLDQLQIHASLNTGPMSSFFPFVSADLTSNKGVLYGINRHNNSLILFDRFSLENANSVVFAKSGSGKSYTVKLEVLRSLMLGTDVVIIDPESEYKYLNDVVGGTFVNISLTSPHHINPFDLAEATADESPAEVLKANIIQLTGLLKVMLGVLTPEEDALLDRALTETYASRDISINSNWQGKQTPLMGDLYTVLQNMQGADKLAVRLEKYVKGTFSGFLNQPTNVTLNNNLVVFSIRDLEPELRPIAMYILLHFVWNLIRYQKKKRIMVVDEAWWMLQHSEAAAFLFSIAKRCRKYFMGLTTITQDVEDFMKSPFGKPIVTNSSIQILLKQSPAAVDVVAQTFNLTDEEKFLLLESNVGEGIFLAGLKRAAIKVVASYTEDQVITSDPAQLLEIEAAKRELAESQSK</sequence>
<dbReference type="GO" id="GO:0005524">
    <property type="term" value="F:ATP binding"/>
    <property type="evidence" value="ECO:0007669"/>
    <property type="project" value="UniProtKB-KW"/>
</dbReference>
<accession>A0A9D6DNW8</accession>
<dbReference type="Proteomes" id="UP000786662">
    <property type="component" value="Unassembled WGS sequence"/>
</dbReference>
<dbReference type="NCBIfam" id="NF045971">
    <property type="entry name" value="conju_CD1110"/>
    <property type="match status" value="1"/>
</dbReference>
<proteinExistence type="predicted"/>
<dbReference type="EMBL" id="JACOYY010000037">
    <property type="protein sequence ID" value="MBI2052298.1"/>
    <property type="molecule type" value="Genomic_DNA"/>
</dbReference>
<dbReference type="InterPro" id="IPR027417">
    <property type="entry name" value="P-loop_NTPase"/>
</dbReference>
<dbReference type="InterPro" id="IPR043964">
    <property type="entry name" value="P-loop_TraG"/>
</dbReference>
<protein>
    <submittedName>
        <fullName evidence="2">ATP-binding protein</fullName>
    </submittedName>
</protein>
<dbReference type="SUPFAM" id="SSF52540">
    <property type="entry name" value="P-loop containing nucleoside triphosphate hydrolases"/>
    <property type="match status" value="1"/>
</dbReference>
<name>A0A9D6DNW8_9BACT</name>
<reference evidence="2" key="1">
    <citation type="submission" date="2020-07" db="EMBL/GenBank/DDBJ databases">
        <title>Huge and variable diversity of episymbiotic CPR bacteria and DPANN archaea in groundwater ecosystems.</title>
        <authorList>
            <person name="He C.Y."/>
            <person name="Keren R."/>
            <person name="Whittaker M."/>
            <person name="Farag I.F."/>
            <person name="Doudna J."/>
            <person name="Cate J.H.D."/>
            <person name="Banfield J.F."/>
        </authorList>
    </citation>
    <scope>NUCLEOTIDE SEQUENCE</scope>
    <source>
        <strain evidence="2">NC_groundwater_191_Ag_S-0.1um_45_8</strain>
    </source>
</reference>
<comment type="caution">
    <text evidence="2">The sequence shown here is derived from an EMBL/GenBank/DDBJ whole genome shotgun (WGS) entry which is preliminary data.</text>
</comment>
<evidence type="ECO:0000259" key="1">
    <source>
        <dbReference type="Pfam" id="PF19044"/>
    </source>
</evidence>
<dbReference type="Pfam" id="PF19044">
    <property type="entry name" value="P-loop_TraG"/>
    <property type="match status" value="1"/>
</dbReference>
<dbReference type="AlphaFoldDB" id="A0A9D6DNW8"/>
<dbReference type="Gene3D" id="3.40.50.300">
    <property type="entry name" value="P-loop containing nucleotide triphosphate hydrolases"/>
    <property type="match status" value="1"/>
</dbReference>
<dbReference type="PANTHER" id="PTHR30121">
    <property type="entry name" value="UNCHARACTERIZED PROTEIN YJGR-RELATED"/>
    <property type="match status" value="1"/>
</dbReference>
<dbReference type="PANTHER" id="PTHR30121:SF6">
    <property type="entry name" value="SLR6007 PROTEIN"/>
    <property type="match status" value="1"/>
</dbReference>
<dbReference type="InterPro" id="IPR051162">
    <property type="entry name" value="T4SS_component"/>
</dbReference>